<dbReference type="AlphaFoldDB" id="A0A7S1BE46"/>
<feature type="region of interest" description="Disordered" evidence="7">
    <location>
        <begin position="287"/>
        <end position="341"/>
    </location>
</feature>
<feature type="compositionally biased region" description="Acidic residues" evidence="7">
    <location>
        <begin position="72"/>
        <end position="89"/>
    </location>
</feature>
<evidence type="ECO:0000256" key="5">
    <source>
        <dbReference type="ARBA" id="ARBA00023242"/>
    </source>
</evidence>
<organism evidence="8">
    <name type="scientific">Corethron hystrix</name>
    <dbReference type="NCBI Taxonomy" id="216773"/>
    <lineage>
        <taxon>Eukaryota</taxon>
        <taxon>Sar</taxon>
        <taxon>Stramenopiles</taxon>
        <taxon>Ochrophyta</taxon>
        <taxon>Bacillariophyta</taxon>
        <taxon>Coscinodiscophyceae</taxon>
        <taxon>Corethrophycidae</taxon>
        <taxon>Corethrales</taxon>
        <taxon>Corethraceae</taxon>
        <taxon>Corethron</taxon>
    </lineage>
</organism>
<feature type="compositionally biased region" description="Basic and acidic residues" evidence="7">
    <location>
        <begin position="143"/>
        <end position="152"/>
    </location>
</feature>
<feature type="compositionally biased region" description="Basic and acidic residues" evidence="7">
    <location>
        <begin position="120"/>
        <end position="135"/>
    </location>
</feature>
<feature type="compositionally biased region" description="Acidic residues" evidence="7">
    <location>
        <begin position="50"/>
        <end position="63"/>
    </location>
</feature>
<feature type="compositionally biased region" description="Basic and acidic residues" evidence="7">
    <location>
        <begin position="1"/>
        <end position="10"/>
    </location>
</feature>
<evidence type="ECO:0000256" key="7">
    <source>
        <dbReference type="SAM" id="MobiDB-lite"/>
    </source>
</evidence>
<evidence type="ECO:0000256" key="3">
    <source>
        <dbReference type="ARBA" id="ARBA00022517"/>
    </source>
</evidence>
<feature type="compositionally biased region" description="Low complexity" evidence="7">
    <location>
        <begin position="104"/>
        <end position="118"/>
    </location>
</feature>
<comment type="subcellular location">
    <subcellularLocation>
        <location evidence="1 6">Nucleus</location>
        <location evidence="1 6">Nucleolus</location>
    </subcellularLocation>
</comment>
<dbReference type="GO" id="GO:0005730">
    <property type="term" value="C:nucleolus"/>
    <property type="evidence" value="ECO:0007669"/>
    <property type="project" value="UniProtKB-SubCell"/>
</dbReference>
<feature type="compositionally biased region" description="Acidic residues" evidence="7">
    <location>
        <begin position="186"/>
        <end position="195"/>
    </location>
</feature>
<feature type="compositionally biased region" description="Basic residues" evidence="7">
    <location>
        <begin position="161"/>
        <end position="173"/>
    </location>
</feature>
<dbReference type="GO" id="GO:0000462">
    <property type="term" value="P:maturation of SSU-rRNA from tricistronic rRNA transcript (SSU-rRNA, 5.8S rRNA, LSU-rRNA)"/>
    <property type="evidence" value="ECO:0007669"/>
    <property type="project" value="TreeGrafter"/>
</dbReference>
<evidence type="ECO:0000256" key="2">
    <source>
        <dbReference type="ARBA" id="ARBA00009418"/>
    </source>
</evidence>
<comment type="subunit">
    <text evidence="6">Associates with 90S and pre-40S pre-ribosomal particles.</text>
</comment>
<protein>
    <recommendedName>
        <fullName evidence="6">rRNA biogenesis protein RRP36</fullName>
    </recommendedName>
</protein>
<dbReference type="InterPro" id="IPR009292">
    <property type="entry name" value="RRP36"/>
</dbReference>
<dbReference type="GO" id="GO:0030686">
    <property type="term" value="C:90S preribosome"/>
    <property type="evidence" value="ECO:0007669"/>
    <property type="project" value="TreeGrafter"/>
</dbReference>
<feature type="region of interest" description="Disordered" evidence="7">
    <location>
        <begin position="1"/>
        <end position="224"/>
    </location>
</feature>
<feature type="compositionally biased region" description="Basic and acidic residues" evidence="7">
    <location>
        <begin position="208"/>
        <end position="224"/>
    </location>
</feature>
<keyword evidence="3 6" id="KW-0690">Ribosome biogenesis</keyword>
<dbReference type="Pfam" id="PF06102">
    <property type="entry name" value="RRP36"/>
    <property type="match status" value="1"/>
</dbReference>
<comment type="function">
    <text evidence="6">Component of the 90S pre-ribosome involved in the maturation of rRNAs. Required for early cleavages of the pre-RNAs in the 40S ribosomal subunit maturation pathway.</text>
</comment>
<dbReference type="PANTHER" id="PTHR21738">
    <property type="entry name" value="RIBOSOMAL RNA PROCESSING PROTEIN 36 HOMOLOG"/>
    <property type="match status" value="1"/>
</dbReference>
<comment type="similarity">
    <text evidence="2 6">Belongs to the RRP36 family.</text>
</comment>
<name>A0A7S1BE46_9STRA</name>
<evidence type="ECO:0000313" key="8">
    <source>
        <dbReference type="EMBL" id="CAD8882965.1"/>
    </source>
</evidence>
<feature type="compositionally biased region" description="Basic residues" evidence="7">
    <location>
        <begin position="20"/>
        <end position="33"/>
    </location>
</feature>
<feature type="region of interest" description="Disordered" evidence="7">
    <location>
        <begin position="378"/>
        <end position="411"/>
    </location>
</feature>
<evidence type="ECO:0000256" key="4">
    <source>
        <dbReference type="ARBA" id="ARBA00022552"/>
    </source>
</evidence>
<keyword evidence="4 6" id="KW-0698">rRNA processing</keyword>
<dbReference type="PANTHER" id="PTHR21738:SF0">
    <property type="entry name" value="RIBOSOMAL RNA PROCESSING PROTEIN 36 HOMOLOG"/>
    <property type="match status" value="1"/>
</dbReference>
<evidence type="ECO:0000256" key="6">
    <source>
        <dbReference type="RuleBase" id="RU368027"/>
    </source>
</evidence>
<proteinExistence type="inferred from homology"/>
<keyword evidence="6" id="KW-0687">Ribonucleoprotein</keyword>
<accession>A0A7S1BE46</accession>
<reference evidence="8" key="1">
    <citation type="submission" date="2021-01" db="EMBL/GenBank/DDBJ databases">
        <authorList>
            <person name="Corre E."/>
            <person name="Pelletier E."/>
            <person name="Niang G."/>
            <person name="Scheremetjew M."/>
            <person name="Finn R."/>
            <person name="Kale V."/>
            <person name="Holt S."/>
            <person name="Cochrane G."/>
            <person name="Meng A."/>
            <person name="Brown T."/>
            <person name="Cohen L."/>
        </authorList>
    </citation>
    <scope>NUCLEOTIDE SEQUENCE</scope>
    <source>
        <strain evidence="8">308</strain>
    </source>
</reference>
<dbReference type="EMBL" id="HBFR01013938">
    <property type="protein sequence ID" value="CAD8882965.1"/>
    <property type="molecule type" value="Transcribed_RNA"/>
</dbReference>
<evidence type="ECO:0000256" key="1">
    <source>
        <dbReference type="ARBA" id="ARBA00004604"/>
    </source>
</evidence>
<feature type="compositionally biased region" description="Basic residues" evidence="7">
    <location>
        <begin position="389"/>
        <end position="404"/>
    </location>
</feature>
<feature type="compositionally biased region" description="Basic and acidic residues" evidence="7">
    <location>
        <begin position="308"/>
        <end position="332"/>
    </location>
</feature>
<gene>
    <name evidence="8" type="ORF">CHYS00102_LOCUS10160</name>
</gene>
<sequence>MSPKSNHEGKIIPTTSNTFRRGRTIKCGSKRKNLPHDVHVAAALEPASSSEDDDLASSSDEEDVSLHRQGDIDGEDDGDDVDESSDEEVEAARNVATFDDLPTDDSCSVSSSSSFDDVSGGEREDGEERSPEELPRITAKRQAMKEAKEKFRTFVANVPQLRKKKAVAPRKKSNREESDGSSAEEAGNDNSDDDAAAAQARPKRSKHRPTEVSSRRGDFFRREGGLLRVGNSGVSLEAKAIYKPRDPRQVTLTGRLDQDVFERRYGFLEEMVDEEIATLRERILARETTGSKGNRRRRKAGVSADPDELAKDRDQLQRLQEGRRERERDRKTRGAKRAVKKKMVQDIVDGKLRGPYYMKRREKREAEMAAKFEALQKEGGNKAVDQALTKKRKKAQMKDRRHMPFSRNDTV</sequence>
<keyword evidence="5 6" id="KW-0539">Nucleus</keyword>